<feature type="region of interest" description="Disordered" evidence="1">
    <location>
        <begin position="1"/>
        <end position="31"/>
    </location>
</feature>
<keyword evidence="5" id="KW-1185">Reference proteome</keyword>
<feature type="compositionally biased region" description="Basic and acidic residues" evidence="1">
    <location>
        <begin position="1"/>
        <end position="21"/>
    </location>
</feature>
<dbReference type="Proteomes" id="UP000186165">
    <property type="component" value="Chromosome"/>
</dbReference>
<dbReference type="EMBL" id="CP016070">
    <property type="protein sequence ID" value="AOW79496.1"/>
    <property type="molecule type" value="Genomic_DNA"/>
</dbReference>
<accession>A0A1D8S2C2</accession>
<name>A0A1D8S2C2_9EURY</name>
<organism evidence="2 4">
    <name type="scientific">Halodesulfurarchaeum formicicum</name>
    <dbReference type="NCBI Taxonomy" id="1873524"/>
    <lineage>
        <taxon>Archaea</taxon>
        <taxon>Methanobacteriati</taxon>
        <taxon>Methanobacteriota</taxon>
        <taxon>Stenosarchaea group</taxon>
        <taxon>Halobacteria</taxon>
        <taxon>Halobacteriales</taxon>
        <taxon>Halobacteriaceae</taxon>
        <taxon>Halodesulfurarchaeum</taxon>
    </lineage>
</organism>
<dbReference type="EMBL" id="CP016804">
    <property type="protein sequence ID" value="APE94748.1"/>
    <property type="molecule type" value="Genomic_DNA"/>
</dbReference>
<evidence type="ECO:0000313" key="5">
    <source>
        <dbReference type="Proteomes" id="UP000186165"/>
    </source>
</evidence>
<evidence type="ECO:0000256" key="1">
    <source>
        <dbReference type="SAM" id="MobiDB-lite"/>
    </source>
</evidence>
<accession>A0A1J1A9F3</accession>
<evidence type="ECO:0008006" key="6">
    <source>
        <dbReference type="Google" id="ProtNLM"/>
    </source>
</evidence>
<reference evidence="2 4" key="1">
    <citation type="submission" date="2016-06" db="EMBL/GenBank/DDBJ databases">
        <title>Discovery of anaerobic lithoheterotrophic haloarchaeon capable of sulfur respiration by hydrogen and formate.</title>
        <authorList>
            <person name="Sorokin D.Y."/>
            <person name="Kublanov I.V."/>
            <person name="Roman P."/>
            <person name="Sinninghe Damste J.S."/>
            <person name="Golyshin P.N."/>
            <person name="Rojo D."/>
            <person name="Ciordia S."/>
            <person name="Mena Md.C."/>
            <person name="Ferrer M."/>
            <person name="Smedile F."/>
            <person name="Messina E."/>
            <person name="La Cono V."/>
            <person name="Yakimov M.M."/>
        </authorList>
    </citation>
    <scope>NUCLEOTIDE SEQUENCE [LARGE SCALE GENOMIC DNA]</scope>
    <source>
        <strain evidence="2 4">HTSR1</strain>
    </source>
</reference>
<dbReference type="Pfam" id="PF07920">
    <property type="entry name" value="DUF1684"/>
    <property type="match status" value="1"/>
</dbReference>
<evidence type="ECO:0000313" key="3">
    <source>
        <dbReference type="EMBL" id="APE94748.1"/>
    </source>
</evidence>
<dbReference type="KEGG" id="hhsr:HSR6_0281"/>
<gene>
    <name evidence="3" type="ORF">HSR6_0281</name>
    <name evidence="2" type="ORF">HTSR_0295</name>
</gene>
<dbReference type="PANTHER" id="PTHR41913:SF1">
    <property type="entry name" value="DUF1684 DOMAIN-CONTAINING PROTEIN"/>
    <property type="match status" value="1"/>
</dbReference>
<reference evidence="3" key="3">
    <citation type="journal article" date="2017" name="ISME J.">
        <title>Discovery of anaerobic lithoheterotrophic haloarchaea, ubiquitous in hypersaline habitats.</title>
        <authorList>
            <person name="Sorokin D.Y."/>
            <person name="Messina E."/>
            <person name="Smedile F."/>
            <person name="Roman P."/>
            <person name="Damste J.S.S."/>
            <person name="Ciordia S."/>
            <person name="Mena M.C."/>
            <person name="Ferrer M."/>
            <person name="Golyshin P.N."/>
            <person name="Kublanov I.V."/>
            <person name="Samarov N.I."/>
            <person name="Toshchakov S.V."/>
            <person name="La Cono V."/>
            <person name="Yakimov M.M."/>
        </authorList>
    </citation>
    <scope>NUCLEOTIDE SEQUENCE</scope>
    <source>
        <strain evidence="3">HSR6</strain>
    </source>
</reference>
<protein>
    <recommendedName>
        <fullName evidence="6">DUF1684 domain-containing protein</fullName>
    </recommendedName>
</protein>
<evidence type="ECO:0000313" key="2">
    <source>
        <dbReference type="EMBL" id="AOW79496.1"/>
    </source>
</evidence>
<sequence>MLMAHEYEEHVREQRQQKEEYFAESPRSPIPRSAQADFAGLEYFPVDPSMRFEAELHEHADPESLTVETTAGNAQEYLRWGEFHLEIEGETVTIQAYKGDPSEDRLWVPFRDETNSEETYGAGRYLDLERDRHYEDGTWLIDFNMAYNPTCAYNEAYECPLIPTENWLDVRIEAGEKAYPDEPHAPDR</sequence>
<dbReference type="STRING" id="1873524.HSR6_0281"/>
<dbReference type="KEGG" id="halh:HTSR_0295"/>
<dbReference type="PATRIC" id="fig|1855411.3.peg.291"/>
<proteinExistence type="predicted"/>
<dbReference type="Gene3D" id="6.10.250.1680">
    <property type="match status" value="1"/>
</dbReference>
<evidence type="ECO:0000313" key="4">
    <source>
        <dbReference type="Proteomes" id="UP000185608"/>
    </source>
</evidence>
<dbReference type="PANTHER" id="PTHR41913">
    <property type="entry name" value="DUF1684 DOMAIN-CONTAINING PROTEIN"/>
    <property type="match status" value="1"/>
</dbReference>
<dbReference type="AlphaFoldDB" id="A0A1D8S2C2"/>
<reference evidence="5" key="2">
    <citation type="submission" date="2016-08" db="EMBL/GenBank/DDBJ databases">
        <title>Discovery of first anaerobic lithoheterotrophic haloarchae widely represented in hypersaline habitats.</title>
        <authorList>
            <person name="Sorokin D.Y."/>
            <person name="Kublanov I.V."/>
            <person name="Roman P."/>
            <person name="Sinninghe Damste J.S."/>
            <person name="Golyshin P.N."/>
            <person name="Rojo D."/>
            <person name="Ciordia S."/>
            <person name="Mena Md.C."/>
            <person name="Ferrer M."/>
            <person name="Smedile F."/>
            <person name="Messina E."/>
            <person name="La Cono V."/>
            <person name="Yakimov M.M."/>
        </authorList>
    </citation>
    <scope>NUCLEOTIDE SEQUENCE [LARGE SCALE GENOMIC DNA]</scope>
    <source>
        <strain evidence="5">HSR6</strain>
    </source>
</reference>
<dbReference type="Proteomes" id="UP000185608">
    <property type="component" value="Chromosome"/>
</dbReference>
<dbReference type="InterPro" id="IPR012467">
    <property type="entry name" value="DUF1684"/>
</dbReference>